<keyword evidence="11 14" id="KW-0418">Kinase</keyword>
<dbReference type="PANTHER" id="PTHR34848:SF1">
    <property type="entry name" value="BIFUNCTIONAL ADENOSYLCOBALAMIN BIOSYNTHESIS PROTEIN COBU"/>
    <property type="match status" value="1"/>
</dbReference>
<evidence type="ECO:0000256" key="13">
    <source>
        <dbReference type="ARBA" id="ARBA00023134"/>
    </source>
</evidence>
<evidence type="ECO:0000256" key="2">
    <source>
        <dbReference type="ARBA" id="ARBA00000711"/>
    </source>
</evidence>
<evidence type="ECO:0000256" key="3">
    <source>
        <dbReference type="ARBA" id="ARBA00001522"/>
    </source>
</evidence>
<dbReference type="PANTHER" id="PTHR34848">
    <property type="match status" value="1"/>
</dbReference>
<comment type="pathway">
    <text evidence="6 14">Cofactor biosynthesis; adenosylcobalamin biosynthesis; adenosylcobalamin from cob(II)yrinate a,c-diamide: step 5/7.</text>
</comment>
<evidence type="ECO:0000256" key="5">
    <source>
        <dbReference type="ARBA" id="ARBA00004692"/>
    </source>
</evidence>
<dbReference type="EMBL" id="JAVDXT010000001">
    <property type="protein sequence ID" value="MDR7376685.1"/>
    <property type="molecule type" value="Genomic_DNA"/>
</dbReference>
<evidence type="ECO:0000256" key="11">
    <source>
        <dbReference type="ARBA" id="ARBA00022777"/>
    </source>
</evidence>
<dbReference type="GO" id="GO:0008820">
    <property type="term" value="F:cobinamide phosphate guanylyltransferase activity"/>
    <property type="evidence" value="ECO:0007669"/>
    <property type="project" value="UniProtKB-EC"/>
</dbReference>
<sequence length="188" mass="20057">MTSELILGGQKSGKSRRAEQRAAAWLAASADHRAVFVATAQPWDDEMRARIARHQSDRAERVPGMLTIEEPLLLAAAIAQHSRADTLVVVDCLTLWLTNLLMPAEFTENSPSVQVAPAAVAMFLEAISAAPGPLVLVGNEIGLGVIPMGREVRAFVDALGSLNQQVAQRCQRVTLMAAGLPLTLKDAA</sequence>
<name>A0ABU2C5R9_9BURK</name>
<keyword evidence="9 14" id="KW-0808">Transferase</keyword>
<evidence type="ECO:0000256" key="9">
    <source>
        <dbReference type="ARBA" id="ARBA00022679"/>
    </source>
</evidence>
<comment type="catalytic activity">
    <reaction evidence="1 14">
        <text>adenosylcob(III)inamide + ATP = adenosylcob(III)inamide phosphate + ADP + H(+)</text>
        <dbReference type="Rhea" id="RHEA:15769"/>
        <dbReference type="ChEBI" id="CHEBI:2480"/>
        <dbReference type="ChEBI" id="CHEBI:15378"/>
        <dbReference type="ChEBI" id="CHEBI:30616"/>
        <dbReference type="ChEBI" id="CHEBI:58502"/>
        <dbReference type="ChEBI" id="CHEBI:456216"/>
        <dbReference type="EC" id="2.7.1.156"/>
    </reaction>
</comment>
<dbReference type="Gene3D" id="3.40.50.300">
    <property type="entry name" value="P-loop containing nucleotide triphosphate hydrolases"/>
    <property type="match status" value="1"/>
</dbReference>
<evidence type="ECO:0000256" key="8">
    <source>
        <dbReference type="ARBA" id="ARBA00022573"/>
    </source>
</evidence>
<dbReference type="RefSeq" id="WP_310371796.1">
    <property type="nucleotide sequence ID" value="NZ_JAVDXT010000001.1"/>
</dbReference>
<comment type="similarity">
    <text evidence="7 14">Belongs to the CobU/CobP family.</text>
</comment>
<reference evidence="15 16" key="1">
    <citation type="submission" date="2023-07" db="EMBL/GenBank/DDBJ databases">
        <title>Sorghum-associated microbial communities from plants grown in Nebraska, USA.</title>
        <authorList>
            <person name="Schachtman D."/>
        </authorList>
    </citation>
    <scope>NUCLEOTIDE SEQUENCE [LARGE SCALE GENOMIC DNA]</scope>
    <source>
        <strain evidence="15 16">BE313</strain>
    </source>
</reference>
<evidence type="ECO:0000256" key="12">
    <source>
        <dbReference type="ARBA" id="ARBA00022840"/>
    </source>
</evidence>
<dbReference type="GO" id="GO:0043752">
    <property type="term" value="F:adenosylcobinamide kinase activity"/>
    <property type="evidence" value="ECO:0007669"/>
    <property type="project" value="UniProtKB-EC"/>
</dbReference>
<comment type="pathway">
    <text evidence="5 14">Cofactor biosynthesis; adenosylcobalamin biosynthesis; adenosylcobalamin from cob(II)yrinate a,c-diamide: step 6/7.</text>
</comment>
<keyword evidence="15" id="KW-0548">Nucleotidyltransferase</keyword>
<keyword evidence="16" id="KW-1185">Reference proteome</keyword>
<dbReference type="Proteomes" id="UP001180487">
    <property type="component" value="Unassembled WGS sequence"/>
</dbReference>
<protein>
    <recommendedName>
        <fullName evidence="14">Bifunctional adenosylcobalamin biosynthesis protein</fullName>
        <ecNumber evidence="14">2.7.1.156</ecNumber>
        <ecNumber evidence="14">2.7.7.62</ecNumber>
    </recommendedName>
</protein>
<evidence type="ECO:0000256" key="7">
    <source>
        <dbReference type="ARBA" id="ARBA00007490"/>
    </source>
</evidence>
<keyword evidence="13 14" id="KW-0342">GTP-binding</keyword>
<evidence type="ECO:0000256" key="4">
    <source>
        <dbReference type="ARBA" id="ARBA00003889"/>
    </source>
</evidence>
<evidence type="ECO:0000256" key="6">
    <source>
        <dbReference type="ARBA" id="ARBA00005159"/>
    </source>
</evidence>
<dbReference type="EC" id="2.7.7.62" evidence="14"/>
<comment type="function">
    <text evidence="4 14">Catalyzes ATP-dependent phosphorylation of adenosylcobinamide and addition of GMP to adenosylcobinamide phosphate.</text>
</comment>
<evidence type="ECO:0000256" key="10">
    <source>
        <dbReference type="ARBA" id="ARBA00022741"/>
    </source>
</evidence>
<proteinExistence type="inferred from homology"/>
<dbReference type="CDD" id="cd00544">
    <property type="entry name" value="CobU"/>
    <property type="match status" value="1"/>
</dbReference>
<evidence type="ECO:0000313" key="15">
    <source>
        <dbReference type="EMBL" id="MDR7376685.1"/>
    </source>
</evidence>
<evidence type="ECO:0000313" key="16">
    <source>
        <dbReference type="Proteomes" id="UP001180487"/>
    </source>
</evidence>
<dbReference type="InterPro" id="IPR003203">
    <property type="entry name" value="CobU/CobP"/>
</dbReference>
<evidence type="ECO:0000256" key="1">
    <source>
        <dbReference type="ARBA" id="ARBA00000312"/>
    </source>
</evidence>
<gene>
    <name evidence="15" type="ORF">J2X19_001343</name>
</gene>
<keyword evidence="10 14" id="KW-0547">Nucleotide-binding</keyword>
<dbReference type="SUPFAM" id="SSF52540">
    <property type="entry name" value="P-loop containing nucleoside triphosphate hydrolases"/>
    <property type="match status" value="1"/>
</dbReference>
<organism evidence="15 16">
    <name type="scientific">Rhodoferax ferrireducens</name>
    <dbReference type="NCBI Taxonomy" id="192843"/>
    <lineage>
        <taxon>Bacteria</taxon>
        <taxon>Pseudomonadati</taxon>
        <taxon>Pseudomonadota</taxon>
        <taxon>Betaproteobacteria</taxon>
        <taxon>Burkholderiales</taxon>
        <taxon>Comamonadaceae</taxon>
        <taxon>Rhodoferax</taxon>
    </lineage>
</organism>
<evidence type="ECO:0000256" key="14">
    <source>
        <dbReference type="PIRNR" id="PIRNR006135"/>
    </source>
</evidence>
<comment type="catalytic activity">
    <reaction evidence="2 14">
        <text>adenosylcob(III)inamide phosphate + GTP + H(+) = adenosylcob(III)inamide-GDP + diphosphate</text>
        <dbReference type="Rhea" id="RHEA:22712"/>
        <dbReference type="ChEBI" id="CHEBI:15378"/>
        <dbReference type="ChEBI" id="CHEBI:33019"/>
        <dbReference type="ChEBI" id="CHEBI:37565"/>
        <dbReference type="ChEBI" id="CHEBI:58502"/>
        <dbReference type="ChEBI" id="CHEBI:60487"/>
        <dbReference type="EC" id="2.7.7.62"/>
    </reaction>
</comment>
<dbReference type="EC" id="2.7.1.156" evidence="14"/>
<comment type="caution">
    <text evidence="15">The sequence shown here is derived from an EMBL/GenBank/DDBJ whole genome shotgun (WGS) entry which is preliminary data.</text>
</comment>
<keyword evidence="12 14" id="KW-0067">ATP-binding</keyword>
<dbReference type="Pfam" id="PF02283">
    <property type="entry name" value="CobU"/>
    <property type="match status" value="1"/>
</dbReference>
<accession>A0ABU2C5R9</accession>
<comment type="catalytic activity">
    <reaction evidence="3">
        <text>adenosylcob(III)inamide + GTP = adenosylcob(III)inamide phosphate + GDP + H(+)</text>
        <dbReference type="Rhea" id="RHEA:15765"/>
        <dbReference type="ChEBI" id="CHEBI:2480"/>
        <dbReference type="ChEBI" id="CHEBI:15378"/>
        <dbReference type="ChEBI" id="CHEBI:37565"/>
        <dbReference type="ChEBI" id="CHEBI:58189"/>
        <dbReference type="ChEBI" id="CHEBI:58502"/>
        <dbReference type="EC" id="2.7.1.156"/>
    </reaction>
</comment>
<dbReference type="PIRSF" id="PIRSF006135">
    <property type="entry name" value="CobU"/>
    <property type="match status" value="1"/>
</dbReference>
<keyword evidence="8 14" id="KW-0169">Cobalamin biosynthesis</keyword>
<dbReference type="InterPro" id="IPR027417">
    <property type="entry name" value="P-loop_NTPase"/>
</dbReference>